<evidence type="ECO:0000313" key="3">
    <source>
        <dbReference type="Proteomes" id="UP000265520"/>
    </source>
</evidence>
<dbReference type="EMBL" id="LXQA010681183">
    <property type="protein sequence ID" value="MCI65724.1"/>
    <property type="molecule type" value="Genomic_DNA"/>
</dbReference>
<name>A0A392TZ48_9FABA</name>
<protein>
    <submittedName>
        <fullName evidence="2">Uncharacterized protein</fullName>
    </submittedName>
</protein>
<proteinExistence type="predicted"/>
<feature type="compositionally biased region" description="Acidic residues" evidence="1">
    <location>
        <begin position="26"/>
        <end position="37"/>
    </location>
</feature>
<feature type="non-terminal residue" evidence="2">
    <location>
        <position position="37"/>
    </location>
</feature>
<accession>A0A392TZ48</accession>
<organism evidence="2 3">
    <name type="scientific">Trifolium medium</name>
    <dbReference type="NCBI Taxonomy" id="97028"/>
    <lineage>
        <taxon>Eukaryota</taxon>
        <taxon>Viridiplantae</taxon>
        <taxon>Streptophyta</taxon>
        <taxon>Embryophyta</taxon>
        <taxon>Tracheophyta</taxon>
        <taxon>Spermatophyta</taxon>
        <taxon>Magnoliopsida</taxon>
        <taxon>eudicotyledons</taxon>
        <taxon>Gunneridae</taxon>
        <taxon>Pentapetalae</taxon>
        <taxon>rosids</taxon>
        <taxon>fabids</taxon>
        <taxon>Fabales</taxon>
        <taxon>Fabaceae</taxon>
        <taxon>Papilionoideae</taxon>
        <taxon>50 kb inversion clade</taxon>
        <taxon>NPAAA clade</taxon>
        <taxon>Hologalegina</taxon>
        <taxon>IRL clade</taxon>
        <taxon>Trifolieae</taxon>
        <taxon>Trifolium</taxon>
    </lineage>
</organism>
<dbReference type="AlphaFoldDB" id="A0A392TZ48"/>
<feature type="region of interest" description="Disordered" evidence="1">
    <location>
        <begin position="15"/>
        <end position="37"/>
    </location>
</feature>
<dbReference type="Proteomes" id="UP000265520">
    <property type="component" value="Unassembled WGS sequence"/>
</dbReference>
<comment type="caution">
    <text evidence="2">The sequence shown here is derived from an EMBL/GenBank/DDBJ whole genome shotgun (WGS) entry which is preliminary data.</text>
</comment>
<keyword evidence="3" id="KW-1185">Reference proteome</keyword>
<evidence type="ECO:0000313" key="2">
    <source>
        <dbReference type="EMBL" id="MCI65724.1"/>
    </source>
</evidence>
<evidence type="ECO:0000256" key="1">
    <source>
        <dbReference type="SAM" id="MobiDB-lite"/>
    </source>
</evidence>
<sequence length="37" mass="4126">MVSFAKILAPILVNEMRKGKAKSNGDDEDDDEDDEDD</sequence>
<reference evidence="2 3" key="1">
    <citation type="journal article" date="2018" name="Front. Plant Sci.">
        <title>Red Clover (Trifolium pratense) and Zigzag Clover (T. medium) - A Picture of Genomic Similarities and Differences.</title>
        <authorList>
            <person name="Dluhosova J."/>
            <person name="Istvanek J."/>
            <person name="Nedelnik J."/>
            <person name="Repkova J."/>
        </authorList>
    </citation>
    <scope>NUCLEOTIDE SEQUENCE [LARGE SCALE GENOMIC DNA]</scope>
    <source>
        <strain evidence="3">cv. 10/8</strain>
        <tissue evidence="2">Leaf</tissue>
    </source>
</reference>